<comment type="caution">
    <text evidence="3">The sequence shown here is derived from an EMBL/GenBank/DDBJ whole genome shotgun (WGS) entry which is preliminary data.</text>
</comment>
<dbReference type="EMBL" id="JBHSCY010000002">
    <property type="protein sequence ID" value="MFC4269580.1"/>
    <property type="molecule type" value="Genomic_DNA"/>
</dbReference>
<feature type="domain" description="Mce/MlaD" evidence="2">
    <location>
        <begin position="36"/>
        <end position="114"/>
    </location>
</feature>
<organism evidence="3 4">
    <name type="scientific">Polaribacter marinivivus</name>
    <dbReference type="NCBI Taxonomy" id="1524260"/>
    <lineage>
        <taxon>Bacteria</taxon>
        <taxon>Pseudomonadati</taxon>
        <taxon>Bacteroidota</taxon>
        <taxon>Flavobacteriia</taxon>
        <taxon>Flavobacteriales</taxon>
        <taxon>Flavobacteriaceae</taxon>
    </lineage>
</organism>
<evidence type="ECO:0000256" key="1">
    <source>
        <dbReference type="SAM" id="Phobius"/>
    </source>
</evidence>
<dbReference type="RefSeq" id="WP_377410774.1">
    <property type="nucleotide sequence ID" value="NZ_JBHSCY010000002.1"/>
</dbReference>
<evidence type="ECO:0000313" key="4">
    <source>
        <dbReference type="Proteomes" id="UP001595826"/>
    </source>
</evidence>
<protein>
    <submittedName>
        <fullName evidence="3">MlaD family protein</fullName>
    </submittedName>
</protein>
<name>A0ABV8RAY1_9FLAO</name>
<dbReference type="Proteomes" id="UP001595826">
    <property type="component" value="Unassembled WGS sequence"/>
</dbReference>
<keyword evidence="1" id="KW-1133">Transmembrane helix</keyword>
<dbReference type="PANTHER" id="PTHR33371:SF4">
    <property type="entry name" value="INTERMEMBRANE PHOSPHOLIPID TRANSPORT SYSTEM BINDING PROTEIN MLAD"/>
    <property type="match status" value="1"/>
</dbReference>
<dbReference type="InterPro" id="IPR003399">
    <property type="entry name" value="Mce/MlaD"/>
</dbReference>
<keyword evidence="4" id="KW-1185">Reference proteome</keyword>
<accession>A0ABV8RAY1</accession>
<dbReference type="Pfam" id="PF02470">
    <property type="entry name" value="MlaD"/>
    <property type="match status" value="1"/>
</dbReference>
<dbReference type="InterPro" id="IPR052336">
    <property type="entry name" value="MlaD_Phospholipid_Transporter"/>
</dbReference>
<keyword evidence="1" id="KW-0812">Transmembrane</keyword>
<reference evidence="4" key="1">
    <citation type="journal article" date="2019" name="Int. J. Syst. Evol. Microbiol.">
        <title>The Global Catalogue of Microorganisms (GCM) 10K type strain sequencing project: providing services to taxonomists for standard genome sequencing and annotation.</title>
        <authorList>
            <consortium name="The Broad Institute Genomics Platform"/>
            <consortium name="The Broad Institute Genome Sequencing Center for Infectious Disease"/>
            <person name="Wu L."/>
            <person name="Ma J."/>
        </authorList>
    </citation>
    <scope>NUCLEOTIDE SEQUENCE [LARGE SCALE GENOMIC DNA]</scope>
    <source>
        <strain evidence="4">CECT 8655</strain>
    </source>
</reference>
<evidence type="ECO:0000313" key="3">
    <source>
        <dbReference type="EMBL" id="MFC4269580.1"/>
    </source>
</evidence>
<feature type="transmembrane region" description="Helical" evidence="1">
    <location>
        <begin position="7"/>
        <end position="25"/>
    </location>
</feature>
<proteinExistence type="predicted"/>
<dbReference type="PANTHER" id="PTHR33371">
    <property type="entry name" value="INTERMEMBRANE PHOSPHOLIPID TRANSPORT SYSTEM BINDING PROTEIN MLAD-RELATED"/>
    <property type="match status" value="1"/>
</dbReference>
<sequence length="319" mass="35551">MSKELKTGLISVIIIILFIWGFNFLKGQDILQPNNRKFKVEYKNVGGLTEASFVTINGLKVGQVSNIDFNKNPEKRGTLIVDFFVDKDFEFSKNSVVKIYSPNPLAGSSLAIIPDYNGEIAESGDFLKGEIEPGLLSSIGERLDPIQTKLEHVLVSADTLFQNINHILNEDTALSIKKSIKNLEYTIADVRKTLSSLNGILDSNSVGLKETLDNSKIITQNLIRVSDTLANANFGEVVRKTEITLNSVNTILNGLNKGEGTAGKLLKDEQLYTNLTNMSKELEELLKDMKLNPKRFVHFSLFGKKPKPYTPEEEKNNNK</sequence>
<keyword evidence="1" id="KW-0472">Membrane</keyword>
<evidence type="ECO:0000259" key="2">
    <source>
        <dbReference type="Pfam" id="PF02470"/>
    </source>
</evidence>
<gene>
    <name evidence="3" type="ORF">ACFOWD_11735</name>
</gene>